<gene>
    <name evidence="2" type="ORF">HSBAA_PA_3320</name>
</gene>
<evidence type="ECO:0000313" key="3">
    <source>
        <dbReference type="Proteomes" id="UP000320231"/>
    </source>
</evidence>
<dbReference type="Proteomes" id="UP000320231">
    <property type="component" value="Plasmid pBAA-803-A"/>
</dbReference>
<feature type="domain" description="TraG P-loop" evidence="1">
    <location>
        <begin position="8"/>
        <end position="55"/>
    </location>
</feature>
<reference evidence="2 3" key="1">
    <citation type="journal article" date="2019" name="Microbiol. Resour. Announc.">
        <title>Complete Genome Sequence of Halomonas sulfidaeris Strain Esulfide1 Isolated from a Metal Sulfide Rock at a Depth of 2,200 Meters, Obtained Using Nanopore Sequencing.</title>
        <authorList>
            <person name="Saito M."/>
            <person name="Nishigata A."/>
            <person name="Galipon J."/>
            <person name="Arakawa K."/>
        </authorList>
    </citation>
    <scope>NUCLEOTIDE SEQUENCE [LARGE SCALE GENOMIC DNA]</scope>
    <source>
        <strain evidence="2 3">ATCC BAA-803</strain>
        <plasmid evidence="3">pbaa-803-a dna</plasmid>
    </source>
</reference>
<organism evidence="2 3">
    <name type="scientific">Vreelandella sulfidaeris</name>
    <dbReference type="NCBI Taxonomy" id="115553"/>
    <lineage>
        <taxon>Bacteria</taxon>
        <taxon>Pseudomonadati</taxon>
        <taxon>Pseudomonadota</taxon>
        <taxon>Gammaproteobacteria</taxon>
        <taxon>Oceanospirillales</taxon>
        <taxon>Halomonadaceae</taxon>
        <taxon>Vreelandella</taxon>
    </lineage>
</organism>
<geneLocation type="plasmid" evidence="3">
    <name>pbaa-803-a dna</name>
</geneLocation>
<proteinExistence type="predicted"/>
<name>A0A455UNA8_9GAMM</name>
<dbReference type="KEGG" id="hsr:HSBAA_PA_3320"/>
<accession>A0A455UNA8</accession>
<keyword evidence="2" id="KW-0614">Plasmid</keyword>
<dbReference type="Pfam" id="PF19044">
    <property type="entry name" value="P-loop_TraG"/>
    <property type="match status" value="1"/>
</dbReference>
<dbReference type="EMBL" id="AP019515">
    <property type="protein sequence ID" value="BBI65729.1"/>
    <property type="molecule type" value="Genomic_DNA"/>
</dbReference>
<dbReference type="AlphaFoldDB" id="A0A455UNA8"/>
<evidence type="ECO:0000313" key="2">
    <source>
        <dbReference type="EMBL" id="BBI65729.1"/>
    </source>
</evidence>
<protein>
    <recommendedName>
        <fullName evidence="1">TraG P-loop domain-containing protein</fullName>
    </recommendedName>
</protein>
<evidence type="ECO:0000259" key="1">
    <source>
        <dbReference type="Pfam" id="PF19044"/>
    </source>
</evidence>
<sequence>MRCRDGVVRIIDVGGSYKELCELLGGQELRFDPNHPVSLNPFWGIKGKQRYDDDEGGSEIAEMIPVLKDAISQMAFP</sequence>
<dbReference type="InterPro" id="IPR043964">
    <property type="entry name" value="P-loop_TraG"/>
</dbReference>